<evidence type="ECO:0000313" key="2">
    <source>
        <dbReference type="Proteomes" id="UP001499979"/>
    </source>
</evidence>
<gene>
    <name evidence="1" type="ORF">GCM10009606_38430</name>
</gene>
<organism evidence="1 2">
    <name type="scientific">Nocardioides aquiterrae</name>
    <dbReference type="NCBI Taxonomy" id="203799"/>
    <lineage>
        <taxon>Bacteria</taxon>
        <taxon>Bacillati</taxon>
        <taxon>Actinomycetota</taxon>
        <taxon>Actinomycetes</taxon>
        <taxon>Propionibacteriales</taxon>
        <taxon>Nocardioidaceae</taxon>
        <taxon>Nocardioides</taxon>
    </lineage>
</organism>
<proteinExistence type="predicted"/>
<protein>
    <recommendedName>
        <fullName evidence="3">Fimbrial assembly protein</fullName>
    </recommendedName>
</protein>
<comment type="caution">
    <text evidence="1">The sequence shown here is derived from an EMBL/GenBank/DDBJ whole genome shotgun (WGS) entry which is preliminary data.</text>
</comment>
<keyword evidence="2" id="KW-1185">Reference proteome</keyword>
<sequence>MAMRRRAPAIVPTMPSVNLLSQSEFDRMAARRLRRRFIAAGLVLVVGLGAYGAVLRMRVGEAHKLAAVEQAETSRLTAQTQVLAPVRAFVNGVAVQQRTVDEAMANEVFFSDVLTGIQDATPPGARLVTVDVTLAPPPVPGAAADATSACPGPDPFNTRVAVGCVQLAGTAGSRAEVGDMVVALGRSRLFVEPFISTTTTGDSDQVAFSGSVGLSEKVYSGRYADEGGDS</sequence>
<reference evidence="2" key="1">
    <citation type="journal article" date="2019" name="Int. J. Syst. Evol. Microbiol.">
        <title>The Global Catalogue of Microorganisms (GCM) 10K type strain sequencing project: providing services to taxonomists for standard genome sequencing and annotation.</title>
        <authorList>
            <consortium name="The Broad Institute Genomics Platform"/>
            <consortium name="The Broad Institute Genome Sequencing Center for Infectious Disease"/>
            <person name="Wu L."/>
            <person name="Ma J."/>
        </authorList>
    </citation>
    <scope>NUCLEOTIDE SEQUENCE [LARGE SCALE GENOMIC DNA]</scope>
    <source>
        <strain evidence="2">JCM 11813</strain>
    </source>
</reference>
<accession>A0ABP4F822</accession>
<dbReference type="EMBL" id="BAAAJE010000023">
    <property type="protein sequence ID" value="GAA1156725.1"/>
    <property type="molecule type" value="Genomic_DNA"/>
</dbReference>
<dbReference type="Proteomes" id="UP001499979">
    <property type="component" value="Unassembled WGS sequence"/>
</dbReference>
<name>A0ABP4F822_9ACTN</name>
<evidence type="ECO:0000313" key="1">
    <source>
        <dbReference type="EMBL" id="GAA1156725.1"/>
    </source>
</evidence>
<evidence type="ECO:0008006" key="3">
    <source>
        <dbReference type="Google" id="ProtNLM"/>
    </source>
</evidence>